<feature type="compositionally biased region" description="Acidic residues" evidence="1">
    <location>
        <begin position="1"/>
        <end position="13"/>
    </location>
</feature>
<dbReference type="Proteomes" id="UP000242638">
    <property type="component" value="Unassembled WGS sequence"/>
</dbReference>
<dbReference type="OMA" id="PEGSHWF"/>
<protein>
    <submittedName>
        <fullName evidence="3">Ubiquitin specific peptidase 40</fullName>
    </submittedName>
</protein>
<dbReference type="PROSITE" id="PS00972">
    <property type="entry name" value="USP_1"/>
    <property type="match status" value="1"/>
</dbReference>
<accession>A0A3P9NHT5</accession>
<feature type="compositionally biased region" description="Basic and acidic residues" evidence="1">
    <location>
        <begin position="1253"/>
        <end position="1265"/>
    </location>
</feature>
<evidence type="ECO:0000313" key="3">
    <source>
        <dbReference type="Ensembl" id="ENSPREP00000009150.1"/>
    </source>
</evidence>
<dbReference type="SUPFAM" id="SSF54001">
    <property type="entry name" value="Cysteine proteinases"/>
    <property type="match status" value="1"/>
</dbReference>
<name>A0A3P9NHT5_POERE</name>
<reference evidence="3" key="2">
    <citation type="submission" date="2025-08" db="UniProtKB">
        <authorList>
            <consortium name="Ensembl"/>
        </authorList>
    </citation>
    <scope>IDENTIFICATION</scope>
    <source>
        <strain evidence="3">Guanapo</strain>
    </source>
</reference>
<dbReference type="InterPro" id="IPR001394">
    <property type="entry name" value="Peptidase_C19_UCH"/>
</dbReference>
<dbReference type="KEGG" id="pret:103458737"/>
<dbReference type="Gene3D" id="3.90.70.10">
    <property type="entry name" value="Cysteine proteinases"/>
    <property type="match status" value="2"/>
</dbReference>
<keyword evidence="4" id="KW-1185">Reference proteome</keyword>
<dbReference type="GO" id="GO:0004843">
    <property type="term" value="F:cysteine-type deubiquitinase activity"/>
    <property type="evidence" value="ECO:0007669"/>
    <property type="project" value="InterPro"/>
</dbReference>
<dbReference type="GO" id="GO:0039021">
    <property type="term" value="P:pronephric glomerulus development"/>
    <property type="evidence" value="ECO:0007669"/>
    <property type="project" value="Ensembl"/>
</dbReference>
<evidence type="ECO:0000259" key="2">
    <source>
        <dbReference type="PROSITE" id="PS50235"/>
    </source>
</evidence>
<dbReference type="InterPro" id="IPR018200">
    <property type="entry name" value="USP_CS"/>
</dbReference>
<feature type="compositionally biased region" description="Basic and acidic residues" evidence="1">
    <location>
        <begin position="323"/>
        <end position="344"/>
    </location>
</feature>
<feature type="domain" description="USP" evidence="2">
    <location>
        <begin position="40"/>
        <end position="504"/>
    </location>
</feature>
<dbReference type="InterPro" id="IPR050164">
    <property type="entry name" value="Peptidase_C19"/>
</dbReference>
<dbReference type="Bgee" id="ENSPREG00000006247">
    <property type="expression patterns" value="Expressed in caudal fin and 1 other cell type or tissue"/>
</dbReference>
<dbReference type="InterPro" id="IPR057763">
    <property type="entry name" value="UBL_USP40"/>
</dbReference>
<proteinExistence type="predicted"/>
<dbReference type="GO" id="GO:0016579">
    <property type="term" value="P:protein deubiquitination"/>
    <property type="evidence" value="ECO:0007669"/>
    <property type="project" value="InterPro"/>
</dbReference>
<dbReference type="GeneID" id="103458737"/>
<dbReference type="InterPro" id="IPR038765">
    <property type="entry name" value="Papain-like_cys_pep_sf"/>
</dbReference>
<dbReference type="FunFam" id="3.90.70.10:FF:000043">
    <property type="entry name" value="Ubiquitin carboxyl-terminal hydrolase 40"/>
    <property type="match status" value="1"/>
</dbReference>
<dbReference type="STRING" id="8081.ENSPREP00000009150"/>
<dbReference type="InterPro" id="IPR028889">
    <property type="entry name" value="USP"/>
</dbReference>
<dbReference type="Ensembl" id="ENSPRET00000009260.1">
    <property type="protein sequence ID" value="ENSPREP00000009150.1"/>
    <property type="gene ID" value="ENSPREG00000006247.1"/>
</dbReference>
<evidence type="ECO:0000313" key="4">
    <source>
        <dbReference type="Proteomes" id="UP000242638"/>
    </source>
</evidence>
<dbReference type="Pfam" id="PF00443">
    <property type="entry name" value="UCH"/>
    <property type="match status" value="1"/>
</dbReference>
<feature type="region of interest" description="Disordered" evidence="1">
    <location>
        <begin position="417"/>
        <end position="473"/>
    </location>
</feature>
<dbReference type="PANTHER" id="PTHR24006">
    <property type="entry name" value="UBIQUITIN CARBOXYL-TERMINAL HYDROLASE"/>
    <property type="match status" value="1"/>
</dbReference>
<feature type="region of interest" description="Disordered" evidence="1">
    <location>
        <begin position="320"/>
        <end position="344"/>
    </location>
</feature>
<reference evidence="4" key="1">
    <citation type="submission" date="2013-11" db="EMBL/GenBank/DDBJ databases">
        <title>The genomic landscape of the Guanapo guppy.</title>
        <authorList>
            <person name="Kuenstner A."/>
            <person name="Dreyer C."/>
        </authorList>
    </citation>
    <scope>NUCLEOTIDE SEQUENCE</scope>
    <source>
        <strain evidence="4">Guanapo</strain>
    </source>
</reference>
<dbReference type="GeneTree" id="ENSGT00940000157267"/>
<evidence type="ECO:0000256" key="1">
    <source>
        <dbReference type="SAM" id="MobiDB-lite"/>
    </source>
</evidence>
<sequence length="1293" mass="143579">MFGNLFEEEEDEGFVSTSATGRTAKGGEEPPPPRGRSNLCGIKNQGGTCYLNSLLQTLLFTPEFREELFNLGPEELGCLEDKDKPGAKVRVIPLELQRLFARLLLVDQQSASTTDLTDSFGWNSTEGTNQHDVQELNRILFSALEHSLVGTRGNTLIQRLYHGTIVNSIVCKECGNVSQRKEDFLDLTVCVSGVSSLEEALWNMFVEEELFEGNNLYRCAQCSRLVTAAKSAKLKQLPPFMTVSLLRFSFDFAKCERYKETGRYAFPLTINLRPFCEQTDAEDSDFTYELFSVIIHKGGCYGGHYHVYIKDIDELGQWEPPEEECKPKAQKKAKEEVKESSEQKVQEGDPLSIITAIIAQESSKSVLLDQLGQKLMDKTGSSWSKRFRKPYGPIGKFLQSHSDVFILVSNGTRVALKANPPSPATDASAPSEQTTNSEPSTASDGAASDLQPEENLKPKPKPKPEQGSHWFDLNDSTVTSIRESEIEKQFQGKESAYMLFYRKTRLYRPSEALSNPQYKVPSHFIQMAQDENQRLQQMREEFDATNNTVELHLHLAPFYKTVNGVLQPLSEEPSGSINLSFDRRKTIGDLRLTIYHMQELWEGDMALSVAKSLPAGLHLYNTLTDDSVSLYSAGIHTNTDLFVWNGKEVYGAAVQTGAEWEPVLLTVVRPFLSEGVEHEAQNGVKCETADNSDAENGGAGLKREARGFAGGATLGEVREALGEPRESLLCQEHNRGKVGGQGAGEGGGASGWRVFPPDDMQRTLKELSLKDGDALLVLEPQSFDSSVFSRNGDVVTVTTPSDCRWLQVELRTQIKGGEEVQEEERKKVKVPATGNTLLCEVKQRAIWELQLQEQPSGAQYCLRQVDCSGKLLPPVCEELSVRDAGVRLMTTLTLCPGNAPKESQLFLHFTVGSAPSAGMEMDIIVEKTFTVKECLRAMLDAVGLDGTSWHLRRLDWCEEVGEPLMDEDASLSELKISSGETLVVTEGLLPPKGFLKLSVWLYVDMSVVEADCKHSENSSAEQQMQGGENTDGSCAQSISLCGENMAELRNVGKVEISDDATLEDLKTQVLTLPTLQDVCVPVTSFLRVWQMEGGRLTRVLRGQQVTLRKLKLTNGEDLCVQCLLKEEDLGPKQVLLKIKMGVPGERSYYPPEELVWDASHDSTPRSLRTSLAAHYGLSPDSLLLAKRQPEKHAWEEISNWTQQVSKKKKKKKAESLLGPPFHLRDGDVIGIKNLLIDNNRDFITAEDQQGQQRLREQAEQRRKGEQAAASNGAGKTKSRKMEVPLSISVGVFR</sequence>
<dbReference type="PROSITE" id="PS50235">
    <property type="entry name" value="USP_3"/>
    <property type="match status" value="1"/>
</dbReference>
<feature type="compositionally biased region" description="Basic and acidic residues" evidence="1">
    <location>
        <begin position="454"/>
        <end position="466"/>
    </location>
</feature>
<organism evidence="3 4">
    <name type="scientific">Poecilia reticulata</name>
    <name type="common">Guppy</name>
    <name type="synonym">Acanthophacelus reticulatus</name>
    <dbReference type="NCBI Taxonomy" id="8081"/>
    <lineage>
        <taxon>Eukaryota</taxon>
        <taxon>Metazoa</taxon>
        <taxon>Chordata</taxon>
        <taxon>Craniata</taxon>
        <taxon>Vertebrata</taxon>
        <taxon>Euteleostomi</taxon>
        <taxon>Actinopterygii</taxon>
        <taxon>Neopterygii</taxon>
        <taxon>Teleostei</taxon>
        <taxon>Neoteleostei</taxon>
        <taxon>Acanthomorphata</taxon>
        <taxon>Ovalentaria</taxon>
        <taxon>Atherinomorphae</taxon>
        <taxon>Cyprinodontiformes</taxon>
        <taxon>Poeciliidae</taxon>
        <taxon>Poeciliinae</taxon>
        <taxon>Poecilia</taxon>
    </lineage>
</organism>
<dbReference type="PROSITE" id="PS00973">
    <property type="entry name" value="USP_2"/>
    <property type="match status" value="1"/>
</dbReference>
<dbReference type="CTD" id="55230"/>
<dbReference type="GO" id="GO:0005829">
    <property type="term" value="C:cytosol"/>
    <property type="evidence" value="ECO:0007669"/>
    <property type="project" value="TreeGrafter"/>
</dbReference>
<dbReference type="OrthoDB" id="289038at2759"/>
<feature type="region of interest" description="Disordered" evidence="1">
    <location>
        <begin position="1247"/>
        <end position="1281"/>
    </location>
</feature>
<dbReference type="Pfam" id="PF25822">
    <property type="entry name" value="UBL_USP40"/>
    <property type="match status" value="1"/>
</dbReference>
<feature type="region of interest" description="Disordered" evidence="1">
    <location>
        <begin position="1"/>
        <end position="38"/>
    </location>
</feature>
<dbReference type="PANTHER" id="PTHR24006:SF842">
    <property type="entry name" value="UBIQUITIN CARBOXYL-TERMINAL HYDROLASE 40"/>
    <property type="match status" value="1"/>
</dbReference>
<reference evidence="3" key="3">
    <citation type="submission" date="2025-09" db="UniProtKB">
        <authorList>
            <consortium name="Ensembl"/>
        </authorList>
    </citation>
    <scope>IDENTIFICATION</scope>
    <source>
        <strain evidence="3">Guanapo</strain>
    </source>
</reference>
<dbReference type="GO" id="GO:0005634">
    <property type="term" value="C:nucleus"/>
    <property type="evidence" value="ECO:0007669"/>
    <property type="project" value="TreeGrafter"/>
</dbReference>
<dbReference type="RefSeq" id="XP_008397972.1">
    <property type="nucleotide sequence ID" value="XM_008399750.2"/>
</dbReference>
<feature type="compositionally biased region" description="Polar residues" evidence="1">
    <location>
        <begin position="432"/>
        <end position="443"/>
    </location>
</feature>